<evidence type="ECO:0000313" key="4">
    <source>
        <dbReference type="EMBL" id="QEG23703.1"/>
    </source>
</evidence>
<accession>A0A5B9PN11</accession>
<protein>
    <submittedName>
        <fullName evidence="4">FG-GAP repeat protein</fullName>
    </submittedName>
</protein>
<dbReference type="InterPro" id="IPR028994">
    <property type="entry name" value="Integrin_alpha_N"/>
</dbReference>
<dbReference type="InterPro" id="IPR011519">
    <property type="entry name" value="UnbV_ASPIC"/>
</dbReference>
<dbReference type="RefSeq" id="WP_075086185.1">
    <property type="nucleotide sequence ID" value="NZ_CP042912.1"/>
</dbReference>
<dbReference type="STRING" id="980251.GCA_001642875_04348"/>
<keyword evidence="1 2" id="KW-0732">Signal</keyword>
<reference evidence="4 5" key="1">
    <citation type="submission" date="2019-08" db="EMBL/GenBank/DDBJ databases">
        <title>Deep-cultivation of Planctomycetes and their phenomic and genomic characterization uncovers novel biology.</title>
        <authorList>
            <person name="Wiegand S."/>
            <person name="Jogler M."/>
            <person name="Boedeker C."/>
            <person name="Pinto D."/>
            <person name="Vollmers J."/>
            <person name="Rivas-Marin E."/>
            <person name="Kohn T."/>
            <person name="Peeters S.H."/>
            <person name="Heuer A."/>
            <person name="Rast P."/>
            <person name="Oberbeckmann S."/>
            <person name="Bunk B."/>
            <person name="Jeske O."/>
            <person name="Meyerdierks A."/>
            <person name="Storesund J.E."/>
            <person name="Kallscheuer N."/>
            <person name="Luecker S."/>
            <person name="Lage O.M."/>
            <person name="Pohl T."/>
            <person name="Merkel B.J."/>
            <person name="Hornburger P."/>
            <person name="Mueller R.-W."/>
            <person name="Bruemmer F."/>
            <person name="Labrenz M."/>
            <person name="Spormann A.M."/>
            <person name="Op den Camp H."/>
            <person name="Overmann J."/>
            <person name="Amann R."/>
            <person name="Jetten M.S.M."/>
            <person name="Mascher T."/>
            <person name="Medema M.H."/>
            <person name="Devos D.P."/>
            <person name="Kaster A.-K."/>
            <person name="Ovreas L."/>
            <person name="Rohde M."/>
            <person name="Galperin M.Y."/>
            <person name="Jogler C."/>
        </authorList>
    </citation>
    <scope>NUCLEOTIDE SEQUENCE [LARGE SCALE GENOMIC DNA]</scope>
    <source>
        <strain evidence="4 5">FC18</strain>
    </source>
</reference>
<evidence type="ECO:0000259" key="3">
    <source>
        <dbReference type="Pfam" id="PF07593"/>
    </source>
</evidence>
<keyword evidence="5" id="KW-1185">Reference proteome</keyword>
<dbReference type="OrthoDB" id="5287961at2"/>
<name>A0A5B9PN11_9BACT</name>
<feature type="domain" description="ASPIC/UnbV" evidence="3">
    <location>
        <begin position="568"/>
        <end position="634"/>
    </location>
</feature>
<sequence precursor="true">MTGRTQFLLVTLTCLVAVATGCSKSEKAPVEGEPENAVRQPTVATDGFDPFRDGLLRRKLNSANASADSAKAKTQFSLVLDSGIEFTNTFPRNKNNRLIETGSGVAIGDYDGDGEADVYLLAAEGPNKLYRGLGGFKFEDVTATAGVDGSTLGNDALAAGASFADVDNDGDLDLFVCNMASADLLYINQGDGTFTNEAALRGIGKTGASKVGSFCDYDLDGDLDLYVVTYRDTTDSRTPQTMTIGDRVYIHPDYRNAFGFVDGKIKESGQSDFLFRNDGEGFFTDVTAEAQIIDHAMGLSATWLDYNDDGLPDLYVANDAWQSDRLFQNRGNGTFVDSLPSVTRHMPWFSMGSDQGDLNNDGHVDLMVGEMSPSSHFRQMLNRGNVDESAWFLEFGAPRQTMRNAVYLNSGSGQFMDVGQMTGLSSTNWTWAMRFADLNNDGRLDVFVTNGHARDSMNADIVGNLARLKDQGKIDSLLEARKNVPPLREKNMAFANRGNLEFEDASQKWGLDLEGISHGVAMADLDHDGDLDLVVNNFYEPASVYRNDSQEGNRLTLSLRSPSGNTFGYGAKVELWCGGQLQTKHLSPVRGYLSSDEPVLHFGLGAASTVDRMRITWPGGNVEEFEQLEAGQHYLAIETATQLDTPAKPEQQVANLAFLESETGLKVEFEHQDGKHDDFARQPLLPYHTSRMGPGIALGDINNDGLSDVFTGNGNNRPGSLRVNRGATIFEEIDGPWVKHFLQDDMGVLFFDADGDGDQDLLVTSGGSEYELGHEQLRDRLYLNQQGEVFDYAERSLPRTGVSSSTAAALDFDRDGDLDLIVGSRSIPHKYPIASPTRLLRNERGTFVDVSWKSAKPLATAGIVNSVVCTDFNDDGWPDLVLATEWGPVRFLQNDDGKFHDATERLGVAPFTGWWRGLAAGDFDSDGDLDFVATNQGLNTKYRADSNHPIRLYFGDFDDSGRMDLIESHFEGDTEYPVRGLKSLSNAMPFVGQKFEKFVDFASAPLAEIYDVDGRQSAFKEANYLQSSIFWNDGNSFRVEPLPRMAQTSPGFGVEVLDYDCDGDIDILIANNFFGAQPETGLMDGGLGALLANDGDGKFSFVWPGESGVSLEQDSSGLAVADLDFDGDLDAIVCVHSGKTRTLINQANPESFWKLTISGAKGNSRSIGAQVTVTFGDGKIQRHEVRAGGSYLSQSASEIVVYASDENPISTIRVAWPTGEIVELGKEDLANDGEITIDITDATSGQSDDSAKK</sequence>
<evidence type="ECO:0000256" key="2">
    <source>
        <dbReference type="SAM" id="SignalP"/>
    </source>
</evidence>
<dbReference type="Gene3D" id="2.130.10.130">
    <property type="entry name" value="Integrin alpha, N-terminal"/>
    <property type="match status" value="4"/>
</dbReference>
<dbReference type="InterPro" id="IPR027039">
    <property type="entry name" value="Crtac1"/>
</dbReference>
<organism evidence="4 5">
    <name type="scientific">Mariniblastus fucicola</name>
    <dbReference type="NCBI Taxonomy" id="980251"/>
    <lineage>
        <taxon>Bacteria</taxon>
        <taxon>Pseudomonadati</taxon>
        <taxon>Planctomycetota</taxon>
        <taxon>Planctomycetia</taxon>
        <taxon>Pirellulales</taxon>
        <taxon>Pirellulaceae</taxon>
        <taxon>Mariniblastus</taxon>
    </lineage>
</organism>
<dbReference type="Proteomes" id="UP000322214">
    <property type="component" value="Chromosome"/>
</dbReference>
<dbReference type="PANTHER" id="PTHR16026">
    <property type="entry name" value="CARTILAGE ACIDIC PROTEIN 1"/>
    <property type="match status" value="1"/>
</dbReference>
<dbReference type="InterPro" id="IPR013517">
    <property type="entry name" value="FG-GAP"/>
</dbReference>
<feature type="chain" id="PRO_5022880019" evidence="2">
    <location>
        <begin position="20"/>
        <end position="1253"/>
    </location>
</feature>
<dbReference type="EMBL" id="CP042912">
    <property type="protein sequence ID" value="QEG23703.1"/>
    <property type="molecule type" value="Genomic_DNA"/>
</dbReference>
<dbReference type="PROSITE" id="PS51257">
    <property type="entry name" value="PROKAR_LIPOPROTEIN"/>
    <property type="match status" value="1"/>
</dbReference>
<feature type="signal peptide" evidence="2">
    <location>
        <begin position="1"/>
        <end position="19"/>
    </location>
</feature>
<dbReference type="KEGG" id="mff:MFFC18_36040"/>
<gene>
    <name evidence="4" type="ORF">MFFC18_36040</name>
</gene>
<evidence type="ECO:0000256" key="1">
    <source>
        <dbReference type="ARBA" id="ARBA00022729"/>
    </source>
</evidence>
<dbReference type="Pfam" id="PF07593">
    <property type="entry name" value="UnbV_ASPIC"/>
    <property type="match status" value="2"/>
</dbReference>
<evidence type="ECO:0000313" key="5">
    <source>
        <dbReference type="Proteomes" id="UP000322214"/>
    </source>
</evidence>
<dbReference type="AlphaFoldDB" id="A0A5B9PN11"/>
<dbReference type="PANTHER" id="PTHR16026:SF0">
    <property type="entry name" value="CARTILAGE ACIDIC PROTEIN 1"/>
    <property type="match status" value="1"/>
</dbReference>
<feature type="domain" description="ASPIC/UnbV" evidence="3">
    <location>
        <begin position="1167"/>
        <end position="1224"/>
    </location>
</feature>
<dbReference type="Pfam" id="PF13517">
    <property type="entry name" value="FG-GAP_3"/>
    <property type="match status" value="4"/>
</dbReference>
<proteinExistence type="predicted"/>
<dbReference type="SUPFAM" id="SSF69318">
    <property type="entry name" value="Integrin alpha N-terminal domain"/>
    <property type="match status" value="3"/>
</dbReference>